<dbReference type="InterPro" id="IPR041354">
    <property type="entry name" value="4PPT_N"/>
</dbReference>
<evidence type="ECO:0000256" key="2">
    <source>
        <dbReference type="PIRSR" id="PIRSR603542-1"/>
    </source>
</evidence>
<dbReference type="SUPFAM" id="SSF56214">
    <property type="entry name" value="4'-phosphopantetheinyl transferase"/>
    <property type="match status" value="1"/>
</dbReference>
<comment type="caution">
    <text evidence="6">The sequence shown here is derived from an EMBL/GenBank/DDBJ whole genome shotgun (WGS) entry which is preliminary data.</text>
</comment>
<feature type="binding site" evidence="2">
    <location>
        <position position="104"/>
    </location>
    <ligand>
        <name>CoA</name>
        <dbReference type="ChEBI" id="CHEBI:57287"/>
    </ligand>
</feature>
<keyword evidence="3" id="KW-0479">Metal-binding</keyword>
<feature type="binding site" evidence="3">
    <location>
        <position position="47"/>
    </location>
    <ligand>
        <name>Mg(2+)</name>
        <dbReference type="ChEBI" id="CHEBI:18420"/>
    </ligand>
</feature>
<feature type="non-terminal residue" evidence="6">
    <location>
        <position position="1"/>
    </location>
</feature>
<accession>A0A399P4A8</accession>
<evidence type="ECO:0000313" key="7">
    <source>
        <dbReference type="Proteomes" id="UP000266634"/>
    </source>
</evidence>
<dbReference type="GO" id="GO:0009239">
    <property type="term" value="P:enterobactin biosynthetic process"/>
    <property type="evidence" value="ECO:0007669"/>
    <property type="project" value="InterPro"/>
</dbReference>
<dbReference type="Pfam" id="PF01648">
    <property type="entry name" value="ACPS"/>
    <property type="match status" value="1"/>
</dbReference>
<feature type="binding site" evidence="2">
    <location>
        <position position="45"/>
    </location>
    <ligand>
        <name>CoA</name>
        <dbReference type="ChEBI" id="CHEBI:57287"/>
    </ligand>
</feature>
<dbReference type="PANTHER" id="PTHR38096">
    <property type="entry name" value="ENTEROBACTIN SYNTHASE COMPONENT D"/>
    <property type="match status" value="1"/>
</dbReference>
<comment type="cofactor">
    <cofactor evidence="3">
        <name>Mg(2+)</name>
        <dbReference type="ChEBI" id="CHEBI:18420"/>
    </cofactor>
</comment>
<dbReference type="Proteomes" id="UP000266634">
    <property type="component" value="Unassembled WGS sequence"/>
</dbReference>
<organism evidence="6 7">
    <name type="scientific">Clavibacter michiganensis subsp. insidiosus</name>
    <dbReference type="NCBI Taxonomy" id="33014"/>
    <lineage>
        <taxon>Bacteria</taxon>
        <taxon>Bacillati</taxon>
        <taxon>Actinomycetota</taxon>
        <taxon>Actinomycetes</taxon>
        <taxon>Micrococcales</taxon>
        <taxon>Microbacteriaceae</taxon>
        <taxon>Clavibacter</taxon>
    </lineage>
</organism>
<dbReference type="InterPro" id="IPR037143">
    <property type="entry name" value="4-PPantetheinyl_Trfase_dom_sf"/>
</dbReference>
<dbReference type="GO" id="GO:0009366">
    <property type="term" value="C:enterobactin synthetase complex"/>
    <property type="evidence" value="ECO:0007669"/>
    <property type="project" value="InterPro"/>
</dbReference>
<feature type="domain" description="4'-phosphopantetheinyl transferase" evidence="4">
    <location>
        <begin position="42"/>
        <end position="116"/>
    </location>
</feature>
<dbReference type="Pfam" id="PF17837">
    <property type="entry name" value="4PPT_N"/>
    <property type="match status" value="1"/>
</dbReference>
<gene>
    <name evidence="6" type="ORF">DZF93_18630</name>
</gene>
<feature type="binding site" evidence="2">
    <location>
        <position position="90"/>
    </location>
    <ligand>
        <name>CoA</name>
        <dbReference type="ChEBI" id="CHEBI:57287"/>
    </ligand>
</feature>
<evidence type="ECO:0000313" key="6">
    <source>
        <dbReference type="EMBL" id="RIJ01028.1"/>
    </source>
</evidence>
<dbReference type="PRINTS" id="PR01399">
    <property type="entry name" value="ENTSNTHTASED"/>
</dbReference>
<dbReference type="PANTHER" id="PTHR38096:SF1">
    <property type="entry name" value="ENTEROBACTIN SYNTHASE COMPONENT D"/>
    <property type="match status" value="1"/>
</dbReference>
<evidence type="ECO:0000259" key="5">
    <source>
        <dbReference type="Pfam" id="PF17837"/>
    </source>
</evidence>
<proteinExistence type="predicted"/>
<dbReference type="GO" id="GO:0008897">
    <property type="term" value="F:holo-[acyl-carrier-protein] synthase activity"/>
    <property type="evidence" value="ECO:0007669"/>
    <property type="project" value="InterPro"/>
</dbReference>
<feature type="binding site" evidence="2">
    <location>
        <begin position="23"/>
        <end position="24"/>
    </location>
    <ligand>
        <name>CoA</name>
        <dbReference type="ChEBI" id="CHEBI:57287"/>
    </ligand>
</feature>
<dbReference type="AlphaFoldDB" id="A0A399P4A8"/>
<sequence length="163" mass="17789">PVAIVPGPGREPVWPAGVVGSMTHCRGRRAAAVARSDEILVLGIDVELHAPLPEGVAELVMSPAERGRLDELGRIQPSVAWDRVVFSAKESVFKAWYPLARSWLDFLECDLELDARTGTFDARLLVPGPLIGLDRLQVLRGRWATEGGFITTAVWEAAAPTRR</sequence>
<reference evidence="6 7" key="1">
    <citation type="submission" date="2018-08" db="EMBL/GenBank/DDBJ databases">
        <title>Genome Sequence of Clavibacter michiganensis Subspecies type strains, and the Atypical Peach-Colored Strains Isolated from Tomato.</title>
        <authorList>
            <person name="Osdaghi E."/>
            <person name="Portier P."/>
            <person name="Briand M."/>
            <person name="Jacques M.-A."/>
        </authorList>
    </citation>
    <scope>NUCLEOTIDE SEQUENCE [LARGE SCALE GENOMIC DNA]</scope>
    <source>
        <strain evidence="6 7">CFBP 6488</strain>
    </source>
</reference>
<evidence type="ECO:0000256" key="3">
    <source>
        <dbReference type="PIRSR" id="PIRSR603542-2"/>
    </source>
</evidence>
<evidence type="ECO:0000256" key="1">
    <source>
        <dbReference type="ARBA" id="ARBA00022679"/>
    </source>
</evidence>
<dbReference type="GO" id="GO:0005886">
    <property type="term" value="C:plasma membrane"/>
    <property type="evidence" value="ECO:0007669"/>
    <property type="project" value="TreeGrafter"/>
</dbReference>
<dbReference type="GO" id="GO:0000287">
    <property type="term" value="F:magnesium ion binding"/>
    <property type="evidence" value="ECO:0007669"/>
    <property type="project" value="InterPro"/>
</dbReference>
<name>A0A399P4A8_9MICO</name>
<feature type="binding site" evidence="2">
    <location>
        <position position="94"/>
    </location>
    <ligand>
        <name>CoA</name>
        <dbReference type="ChEBI" id="CHEBI:57287"/>
    </ligand>
</feature>
<feature type="binding site" evidence="3">
    <location>
        <position position="45"/>
    </location>
    <ligand>
        <name>Mg(2+)</name>
        <dbReference type="ChEBI" id="CHEBI:18420"/>
    </ligand>
</feature>
<dbReference type="EMBL" id="QWEA01001373">
    <property type="protein sequence ID" value="RIJ01028.1"/>
    <property type="molecule type" value="Genomic_DNA"/>
</dbReference>
<protein>
    <submittedName>
        <fullName evidence="6">4'-phosphopantetheinyl transferase</fullName>
    </submittedName>
</protein>
<evidence type="ECO:0000259" key="4">
    <source>
        <dbReference type="Pfam" id="PF01648"/>
    </source>
</evidence>
<keyword evidence="3" id="KW-0460">Magnesium</keyword>
<dbReference type="InterPro" id="IPR008278">
    <property type="entry name" value="4-PPantetheinyl_Trfase_dom"/>
</dbReference>
<dbReference type="InterPro" id="IPR003542">
    <property type="entry name" value="Enbac_synth_compD-like"/>
</dbReference>
<keyword evidence="1 6" id="KW-0808">Transferase</keyword>
<feature type="domain" description="4'-phosphopantetheinyl transferase N-terminal" evidence="5">
    <location>
        <begin position="2"/>
        <end position="34"/>
    </location>
</feature>